<feature type="domain" description="Tyr recombinase" evidence="2">
    <location>
        <begin position="1"/>
        <end position="212"/>
    </location>
</feature>
<dbReference type="PANTHER" id="PTHR30349">
    <property type="entry name" value="PHAGE INTEGRASE-RELATED"/>
    <property type="match status" value="1"/>
</dbReference>
<dbReference type="Pfam" id="PF00589">
    <property type="entry name" value="Phage_integrase"/>
    <property type="match status" value="1"/>
</dbReference>
<dbReference type="Gene3D" id="1.10.443.10">
    <property type="entry name" value="Intergrase catalytic core"/>
    <property type="match status" value="1"/>
</dbReference>
<reference evidence="3 4" key="1">
    <citation type="submission" date="2021-02" db="EMBL/GenBank/DDBJ databases">
        <title>Activity-based single-cell genomes from oceanic crustal fluid captures similar information to metagenomic and metatranscriptomic surveys with orders of magnitude less sampling.</title>
        <authorList>
            <person name="D'Angelo T.S."/>
            <person name="Orcutt B.N."/>
        </authorList>
    </citation>
    <scope>NUCLEOTIDE SEQUENCE [LARGE SCALE GENOMIC DNA]</scope>
    <source>
        <strain evidence="3">AH-315-G02</strain>
    </source>
</reference>
<organism evidence="3 4">
    <name type="scientific">Desulfotalea psychrophila</name>
    <dbReference type="NCBI Taxonomy" id="84980"/>
    <lineage>
        <taxon>Bacteria</taxon>
        <taxon>Pseudomonadati</taxon>
        <taxon>Thermodesulfobacteriota</taxon>
        <taxon>Desulfobulbia</taxon>
        <taxon>Desulfobulbales</taxon>
        <taxon>Desulfocapsaceae</taxon>
        <taxon>Desulfotalea</taxon>
    </lineage>
</organism>
<evidence type="ECO:0000259" key="2">
    <source>
        <dbReference type="PROSITE" id="PS51898"/>
    </source>
</evidence>
<gene>
    <name evidence="3" type="ORF">JYU06_01345</name>
</gene>
<dbReference type="InterPro" id="IPR011946">
    <property type="entry name" value="Integrase_integron-type"/>
</dbReference>
<keyword evidence="4" id="KW-1185">Reference proteome</keyword>
<keyword evidence="1" id="KW-0233">DNA recombination</keyword>
<comment type="caution">
    <text evidence="3">The sequence shown here is derived from an EMBL/GenBank/DDBJ whole genome shotgun (WGS) entry which is preliminary data.</text>
</comment>
<dbReference type="PROSITE" id="PS51898">
    <property type="entry name" value="TYR_RECOMBINASE"/>
    <property type="match status" value="1"/>
</dbReference>
<dbReference type="InterPro" id="IPR011010">
    <property type="entry name" value="DNA_brk_join_enz"/>
</dbReference>
<protein>
    <submittedName>
        <fullName evidence="3">Integron integrase</fullName>
    </submittedName>
</protein>
<dbReference type="InterPro" id="IPR050090">
    <property type="entry name" value="Tyrosine_recombinase_XerCD"/>
</dbReference>
<dbReference type="EMBL" id="JAFITO010000005">
    <property type="protein sequence ID" value="MBN4068159.1"/>
    <property type="molecule type" value="Genomic_DNA"/>
</dbReference>
<evidence type="ECO:0000313" key="4">
    <source>
        <dbReference type="Proteomes" id="UP000717534"/>
    </source>
</evidence>
<dbReference type="InterPro" id="IPR013762">
    <property type="entry name" value="Integrase-like_cat_sf"/>
</dbReference>
<evidence type="ECO:0000313" key="3">
    <source>
        <dbReference type="EMBL" id="MBN4068159.1"/>
    </source>
</evidence>
<accession>A0ABS3ASR2</accession>
<name>A0ABS3ASR2_9BACT</name>
<feature type="non-terminal residue" evidence="3">
    <location>
        <position position="1"/>
    </location>
</feature>
<dbReference type="SUPFAM" id="SSF56349">
    <property type="entry name" value="DNA breaking-rejoining enzymes"/>
    <property type="match status" value="1"/>
</dbReference>
<dbReference type="NCBIfam" id="TIGR02249">
    <property type="entry name" value="integrase_gron"/>
    <property type="match status" value="1"/>
</dbReference>
<dbReference type="InterPro" id="IPR002104">
    <property type="entry name" value="Integrase_catalytic"/>
</dbReference>
<proteinExistence type="predicted"/>
<evidence type="ECO:0000256" key="1">
    <source>
        <dbReference type="ARBA" id="ARBA00023172"/>
    </source>
</evidence>
<dbReference type="Proteomes" id="UP000717534">
    <property type="component" value="Unassembled WGS sequence"/>
</dbReference>
<sequence>PVVLTQDEVVNVFASMSGVTELVVKLIYGSGLRVMEAVRLRIQDIDFGYRQVTVRSGKGDKDRVTPFPVALEALLKNHIEKVEVTHKQDLKQGYGDVYLPNRLSQKYKNASKESGWQYVFPARNLSVDPRSKVKRRHHIDPSVVNKAIKVAIRRANIDKKVSAHTFRHCFATHLLQRGTDIRTIQTLLGHNDVATTMIYTHVLNQGGYGVKSPLDDLLS</sequence>
<dbReference type="PANTHER" id="PTHR30349:SF64">
    <property type="entry name" value="PROPHAGE INTEGRASE INTD-RELATED"/>
    <property type="match status" value="1"/>
</dbReference>